<feature type="non-terminal residue" evidence="1">
    <location>
        <position position="52"/>
    </location>
</feature>
<evidence type="ECO:0000313" key="1">
    <source>
        <dbReference type="EMBL" id="TRU31658.1"/>
    </source>
</evidence>
<dbReference type="GO" id="GO:0004519">
    <property type="term" value="F:endonuclease activity"/>
    <property type="evidence" value="ECO:0007669"/>
    <property type="project" value="UniProtKB-KW"/>
</dbReference>
<organism evidence="1 2">
    <name type="scientific">Microcystis aeruginosa Ma_MB_F_20061100_S20D</name>
    <dbReference type="NCBI Taxonomy" id="2486253"/>
    <lineage>
        <taxon>Bacteria</taxon>
        <taxon>Bacillati</taxon>
        <taxon>Cyanobacteriota</taxon>
        <taxon>Cyanophyceae</taxon>
        <taxon>Oscillatoriophycideae</taxon>
        <taxon>Chroococcales</taxon>
        <taxon>Microcystaceae</taxon>
        <taxon>Microcystis</taxon>
    </lineage>
</organism>
<dbReference type="AlphaFoldDB" id="A0A552EAY0"/>
<keyword evidence="1" id="KW-0540">Nuclease</keyword>
<proteinExistence type="predicted"/>
<gene>
    <name evidence="1" type="ORF">EWV78_20225</name>
</gene>
<dbReference type="EMBL" id="SFBH01000153">
    <property type="protein sequence ID" value="TRU31658.1"/>
    <property type="molecule type" value="Genomic_DNA"/>
</dbReference>
<accession>A0A552EAY0</accession>
<dbReference type="Proteomes" id="UP000315113">
    <property type="component" value="Unassembled WGS sequence"/>
</dbReference>
<protein>
    <submittedName>
        <fullName evidence="1">Uma2 family endonuclease</fullName>
    </submittedName>
</protein>
<reference evidence="1 2" key="1">
    <citation type="submission" date="2019-01" db="EMBL/GenBank/DDBJ databases">
        <title>Coherence of Microcystis species and biogeography revealed through population genomics.</title>
        <authorList>
            <person name="Perez-Carrascal O.M."/>
            <person name="Terrat Y."/>
            <person name="Giani A."/>
            <person name="Fortin N."/>
            <person name="Tromas N."/>
            <person name="Shapiro B.J."/>
        </authorList>
    </citation>
    <scope>NUCLEOTIDE SEQUENCE [LARGE SCALE GENOMIC DNA]</scope>
    <source>
        <strain evidence="1">Ma_MB_F_20061100_S20D</strain>
    </source>
</reference>
<keyword evidence="1" id="KW-0255">Endonuclease</keyword>
<evidence type="ECO:0000313" key="2">
    <source>
        <dbReference type="Proteomes" id="UP000315113"/>
    </source>
</evidence>
<comment type="caution">
    <text evidence="1">The sequence shown here is derived from an EMBL/GenBank/DDBJ whole genome shotgun (WGS) entry which is preliminary data.</text>
</comment>
<keyword evidence="1" id="KW-0378">Hydrolase</keyword>
<sequence>MTALDIIPEVACPPTDLWSDEPPLESDLHLQQIIILLSCLELLWRERSDYYA</sequence>
<name>A0A552EAY0_MICAE</name>